<evidence type="ECO:0008006" key="4">
    <source>
        <dbReference type="Google" id="ProtNLM"/>
    </source>
</evidence>
<comment type="caution">
    <text evidence="2">The sequence shown here is derived from an EMBL/GenBank/DDBJ whole genome shotgun (WGS) entry which is preliminary data.</text>
</comment>
<dbReference type="AlphaFoldDB" id="A0ABD5BDG8"/>
<evidence type="ECO:0000313" key="2">
    <source>
        <dbReference type="EMBL" id="MDQ9554619.1"/>
    </source>
</evidence>
<reference evidence="2 3" key="1">
    <citation type="submission" date="2023-07" db="EMBL/GenBank/DDBJ databases">
        <title>Pathogens genome sequencing project 196.</title>
        <authorList>
            <person name="Cao X."/>
        </authorList>
    </citation>
    <scope>NUCLEOTIDE SEQUENCE [LARGE SCALE GENOMIC DNA]</scope>
    <source>
        <strain evidence="2 3">SM41</strain>
    </source>
</reference>
<proteinExistence type="predicted"/>
<dbReference type="InterPro" id="IPR036388">
    <property type="entry name" value="WH-like_DNA-bd_sf"/>
</dbReference>
<dbReference type="Proteomes" id="UP001234811">
    <property type="component" value="Unassembled WGS sequence"/>
</dbReference>
<evidence type="ECO:0000256" key="1">
    <source>
        <dbReference type="SAM" id="MobiDB-lite"/>
    </source>
</evidence>
<name>A0ABD5BDG8_SERMA</name>
<feature type="region of interest" description="Disordered" evidence="1">
    <location>
        <begin position="276"/>
        <end position="308"/>
    </location>
</feature>
<dbReference type="Gene3D" id="1.10.10.10">
    <property type="entry name" value="Winged helix-like DNA-binding domain superfamily/Winged helix DNA-binding domain"/>
    <property type="match status" value="1"/>
</dbReference>
<accession>A0ABD5BDG8</accession>
<protein>
    <recommendedName>
        <fullName evidence="4">Helix-turn-helix domain-containing protein</fullName>
    </recommendedName>
</protein>
<dbReference type="EMBL" id="JAVIPQ010000077">
    <property type="protein sequence ID" value="MDQ9554619.1"/>
    <property type="molecule type" value="Genomic_DNA"/>
</dbReference>
<feature type="region of interest" description="Disordered" evidence="1">
    <location>
        <begin position="125"/>
        <end position="180"/>
    </location>
</feature>
<evidence type="ECO:0000313" key="3">
    <source>
        <dbReference type="Proteomes" id="UP001234811"/>
    </source>
</evidence>
<feature type="compositionally biased region" description="Acidic residues" evidence="1">
    <location>
        <begin position="289"/>
        <end position="308"/>
    </location>
</feature>
<organism evidence="2 3">
    <name type="scientific">Serratia marcescens</name>
    <dbReference type="NCBI Taxonomy" id="615"/>
    <lineage>
        <taxon>Bacteria</taxon>
        <taxon>Pseudomonadati</taxon>
        <taxon>Pseudomonadota</taxon>
        <taxon>Gammaproteobacteria</taxon>
        <taxon>Enterobacterales</taxon>
        <taxon>Yersiniaceae</taxon>
        <taxon>Serratia</taxon>
    </lineage>
</organism>
<sequence length="308" mass="33545">MTTAAPAANNVVTLNTDIQNGNVAALNTVMMLESYKGVKFTLEMKMTYNLILSFTRTGKRAEFSQSYLAAYLSCSLSTVKRAMATLKELELIAADPDNRGRGDVDLLEALPIVVEFAKSAEVKRVNNRKSKGNKNAASRPVGKGKPKLSVVQDQEQLDDDNSGDAGDPVQHDDLDSEQPDVIKTTEAIEVAEPQTEGETVDSILPVDDCDHDDSDAVTAAEPDQLDQQIAAAELHGFKYDLAETMRHCQGSRAKAAVRLQGEIGVFHRQRILEAQGATQASDWASNNDSYDDGYSIDDDWNPDDGDAY</sequence>
<dbReference type="RefSeq" id="WP_141240936.1">
    <property type="nucleotide sequence ID" value="NZ_CP026050.1"/>
</dbReference>
<gene>
    <name evidence="2" type="ORF">RF091_03645</name>
</gene>